<gene>
    <name evidence="4" type="ORF">BDFB_011651</name>
</gene>
<dbReference type="SMART" id="SM00179">
    <property type="entry name" value="EGF_CA"/>
    <property type="match status" value="1"/>
</dbReference>
<keyword evidence="1" id="KW-1015">Disulfide bond</keyword>
<keyword evidence="2" id="KW-0472">Membrane</keyword>
<feature type="non-terminal residue" evidence="4">
    <location>
        <position position="289"/>
    </location>
</feature>
<feature type="domain" description="EGF-like calcium-binding" evidence="3">
    <location>
        <begin position="157"/>
        <end position="202"/>
    </location>
</feature>
<dbReference type="InterPro" id="IPR009030">
    <property type="entry name" value="Growth_fac_rcpt_cys_sf"/>
</dbReference>
<dbReference type="CDD" id="cd00054">
    <property type="entry name" value="EGF_CA"/>
    <property type="match status" value="1"/>
</dbReference>
<evidence type="ECO:0000313" key="4">
    <source>
        <dbReference type="EMBL" id="RZC33814.1"/>
    </source>
</evidence>
<feature type="transmembrane region" description="Helical" evidence="2">
    <location>
        <begin position="233"/>
        <end position="266"/>
    </location>
</feature>
<keyword evidence="2" id="KW-0812">Transmembrane</keyword>
<evidence type="ECO:0000313" key="5">
    <source>
        <dbReference type="Proteomes" id="UP000292052"/>
    </source>
</evidence>
<accession>A0A482VM86</accession>
<organism evidence="4 5">
    <name type="scientific">Asbolus verrucosus</name>
    <name type="common">Desert ironclad beetle</name>
    <dbReference type="NCBI Taxonomy" id="1661398"/>
    <lineage>
        <taxon>Eukaryota</taxon>
        <taxon>Metazoa</taxon>
        <taxon>Ecdysozoa</taxon>
        <taxon>Arthropoda</taxon>
        <taxon>Hexapoda</taxon>
        <taxon>Insecta</taxon>
        <taxon>Pterygota</taxon>
        <taxon>Neoptera</taxon>
        <taxon>Endopterygota</taxon>
        <taxon>Coleoptera</taxon>
        <taxon>Polyphaga</taxon>
        <taxon>Cucujiformia</taxon>
        <taxon>Tenebrionidae</taxon>
        <taxon>Pimeliinae</taxon>
        <taxon>Asbolus</taxon>
    </lineage>
</organism>
<dbReference type="Gene3D" id="2.10.25.10">
    <property type="entry name" value="Laminin"/>
    <property type="match status" value="1"/>
</dbReference>
<dbReference type="GO" id="GO:0005509">
    <property type="term" value="F:calcium ion binding"/>
    <property type="evidence" value="ECO:0007669"/>
    <property type="project" value="InterPro"/>
</dbReference>
<sequence length="289" mass="32019">MIIKLILVYCIINITSNIHYVSSAIKENSAKPTKLPPCRACKVFVESFKRIVALICIMGKIAPLVKDSLIIFVAITASVKVQELGKEMDNDIQDKLVINVLKITMKPIKMTKKYYVQSVMYHAVDIAPKLDQLVTNNNFQIAVSQGWIMTEDKGCLDFNECASSNNPCKKNHFCVNTEGSYKCLDCDKSCAGCTGDGPDMCIQCASGYILIDNMCTDGEQVSRKQRVFFTRYMTYLGLCIATCIIFNKNTVLAAVIGIAVAVYISISEYVLNTPPTPKTDDLAQQLLNS</sequence>
<dbReference type="SUPFAM" id="SSF57184">
    <property type="entry name" value="Growth factor receptor domain"/>
    <property type="match status" value="1"/>
</dbReference>
<dbReference type="OrthoDB" id="19903at2759"/>
<dbReference type="EMBL" id="QDEB01085428">
    <property type="protein sequence ID" value="RZC33814.1"/>
    <property type="molecule type" value="Genomic_DNA"/>
</dbReference>
<protein>
    <submittedName>
        <fullName evidence="4">Cysteine-rich with EGF-like domain protein 2</fullName>
    </submittedName>
</protein>
<proteinExistence type="predicted"/>
<dbReference type="STRING" id="1661398.A0A482VM86"/>
<evidence type="ECO:0000256" key="1">
    <source>
        <dbReference type="ARBA" id="ARBA00023157"/>
    </source>
</evidence>
<dbReference type="CDD" id="cd00064">
    <property type="entry name" value="FU"/>
    <property type="match status" value="1"/>
</dbReference>
<evidence type="ECO:0000256" key="2">
    <source>
        <dbReference type="SAM" id="Phobius"/>
    </source>
</evidence>
<name>A0A482VM86_ASBVE</name>
<dbReference type="PROSITE" id="PS01187">
    <property type="entry name" value="EGF_CA"/>
    <property type="match status" value="1"/>
</dbReference>
<dbReference type="AlphaFoldDB" id="A0A482VM86"/>
<evidence type="ECO:0000259" key="3">
    <source>
        <dbReference type="SMART" id="SM00179"/>
    </source>
</evidence>
<dbReference type="InterPro" id="IPR018097">
    <property type="entry name" value="EGF_Ca-bd_CS"/>
</dbReference>
<dbReference type="SMART" id="SM00261">
    <property type="entry name" value="FU"/>
    <property type="match status" value="1"/>
</dbReference>
<dbReference type="Proteomes" id="UP000292052">
    <property type="component" value="Unassembled WGS sequence"/>
</dbReference>
<dbReference type="InterPro" id="IPR006212">
    <property type="entry name" value="Furin_repeat"/>
</dbReference>
<reference evidence="4 5" key="1">
    <citation type="submission" date="2017-03" db="EMBL/GenBank/DDBJ databases">
        <title>Genome of the blue death feigning beetle - Asbolus verrucosus.</title>
        <authorList>
            <person name="Rider S.D."/>
        </authorList>
    </citation>
    <scope>NUCLEOTIDE SEQUENCE [LARGE SCALE GENOMIC DNA]</scope>
    <source>
        <strain evidence="4">Butters</strain>
        <tissue evidence="4">Head and leg muscle</tissue>
    </source>
</reference>
<comment type="caution">
    <text evidence="4">The sequence shown here is derived from an EMBL/GenBank/DDBJ whole genome shotgun (WGS) entry which is preliminary data.</text>
</comment>
<keyword evidence="2" id="KW-1133">Transmembrane helix</keyword>
<dbReference type="InterPro" id="IPR001881">
    <property type="entry name" value="EGF-like_Ca-bd_dom"/>
</dbReference>
<keyword evidence="5" id="KW-1185">Reference proteome</keyword>